<feature type="compositionally biased region" description="Polar residues" evidence="6">
    <location>
        <begin position="34"/>
        <end position="57"/>
    </location>
</feature>
<keyword evidence="2 7" id="KW-0812">Transmembrane</keyword>
<evidence type="ECO:0000259" key="8">
    <source>
        <dbReference type="Pfam" id="PF01490"/>
    </source>
</evidence>
<dbReference type="Proteomes" id="UP000235145">
    <property type="component" value="Unassembled WGS sequence"/>
</dbReference>
<feature type="domain" description="Amino acid transporter transmembrane" evidence="8">
    <location>
        <begin position="296"/>
        <end position="442"/>
    </location>
</feature>
<comment type="subcellular location">
    <subcellularLocation>
        <location evidence="1">Membrane</location>
    </subcellularLocation>
</comment>
<dbReference type="GO" id="GO:0016020">
    <property type="term" value="C:membrane"/>
    <property type="evidence" value="ECO:0007669"/>
    <property type="project" value="UniProtKB-SubCell"/>
</dbReference>
<evidence type="ECO:0000256" key="6">
    <source>
        <dbReference type="SAM" id="MobiDB-lite"/>
    </source>
</evidence>
<comment type="caution">
    <text evidence="9">The sequence shown here is derived from an EMBL/GenBank/DDBJ whole genome shotgun (WGS) entry which is preliminary data.</text>
</comment>
<dbReference type="EMBL" id="NBSK02000004">
    <property type="protein sequence ID" value="KAJ0208609.1"/>
    <property type="molecule type" value="Genomic_DNA"/>
</dbReference>
<sequence length="624" mass="69967">MKNSVSDQAFFIESEDYEEDKDSTRDEDDRNDSEFSNYSDDNPQHQIKPSSLNPSWPQSYRSGRFITRSSCIILNQKKVVLLKIFLGLYDGCFRKSIDLYRSVPSSRLNFMGTPNLSRLGSSFLSSTLTSRHAAEILPSLSKPFLPPSTDNQHPQERHRSSAKNLPHYHKSSKASHELPLSRQISYGQSVLNGVNVLCGVGLPSTPFAVKEGGWVGLSLLFIFGDLSLYTGILFRYCLDSQPGVKTYPYISQAAFGTLGRLTISVNLLNTSTKKITLKSCFRPIYPLSLSFFSLNACCVEYIILESDNLSSLFPNAHLNLGGYILNAHYLFAIMITLVVLPTVWLCIMSKIKIKMVYNKLLLQLNHFGFNPAGGVITSILASIRLFWVGFVDDVGFRIETTKTLNLSTFPVAIGIYGYCFSGHAVFPNIYTSIVKRCQFPMVLLARIKCKDMSIWTKCKCKDTSHGSFNKKHMLQIGLNSLNFKKIHLKRTKKKQTHIYSNGSSVASQISNMSNPNKIMKLLVCNCDRGRKAKALKTTLQTPVGQPGSGSPWSLFENQALVVLVHDMGPKWELICDSINSTLPYFKLFIDWLLDLSTLDPVLTALATSFHAMQRLKVPTFRLVS</sequence>
<feature type="region of interest" description="Disordered" evidence="6">
    <location>
        <begin position="140"/>
        <end position="167"/>
    </location>
</feature>
<name>A0A9R1XFV2_LACSA</name>
<dbReference type="PANTHER" id="PTHR46774">
    <property type="entry name" value="CHROMATIN MODIFICATION-RELATED PROTEIN EAF1 A-RELATED"/>
    <property type="match status" value="1"/>
</dbReference>
<keyword evidence="5 7" id="KW-0472">Membrane</keyword>
<feature type="transmembrane region" description="Helical" evidence="7">
    <location>
        <begin position="214"/>
        <end position="234"/>
    </location>
</feature>
<dbReference type="AlphaFoldDB" id="A0A9R1XFV2"/>
<keyword evidence="10" id="KW-1185">Reference proteome</keyword>
<evidence type="ECO:0000256" key="4">
    <source>
        <dbReference type="ARBA" id="ARBA00022989"/>
    </source>
</evidence>
<proteinExistence type="predicted"/>
<accession>A0A9R1XFV2</accession>
<feature type="transmembrane region" description="Helical" evidence="7">
    <location>
        <begin position="284"/>
        <end position="303"/>
    </location>
</feature>
<dbReference type="GO" id="GO:0035267">
    <property type="term" value="C:NuA4 histone acetyltransferase complex"/>
    <property type="evidence" value="ECO:0007669"/>
    <property type="project" value="InterPro"/>
</dbReference>
<feature type="domain" description="Amino acid transporter transmembrane" evidence="8">
    <location>
        <begin position="183"/>
        <end position="267"/>
    </location>
</feature>
<organism evidence="9 10">
    <name type="scientific">Lactuca sativa</name>
    <name type="common">Garden lettuce</name>
    <dbReference type="NCBI Taxonomy" id="4236"/>
    <lineage>
        <taxon>Eukaryota</taxon>
        <taxon>Viridiplantae</taxon>
        <taxon>Streptophyta</taxon>
        <taxon>Embryophyta</taxon>
        <taxon>Tracheophyta</taxon>
        <taxon>Spermatophyta</taxon>
        <taxon>Magnoliopsida</taxon>
        <taxon>eudicotyledons</taxon>
        <taxon>Gunneridae</taxon>
        <taxon>Pentapetalae</taxon>
        <taxon>asterids</taxon>
        <taxon>campanulids</taxon>
        <taxon>Asterales</taxon>
        <taxon>Asteraceae</taxon>
        <taxon>Cichorioideae</taxon>
        <taxon>Cichorieae</taxon>
        <taxon>Lactucinae</taxon>
        <taxon>Lactuca</taxon>
    </lineage>
</organism>
<keyword evidence="3" id="KW-0813">Transport</keyword>
<feature type="transmembrane region" description="Helical" evidence="7">
    <location>
        <begin position="367"/>
        <end position="387"/>
    </location>
</feature>
<keyword evidence="4 7" id="KW-1133">Transmembrane helix</keyword>
<dbReference type="GO" id="GO:0006865">
    <property type="term" value="P:amino acid transport"/>
    <property type="evidence" value="ECO:0007669"/>
    <property type="project" value="UniProtKB-KW"/>
</dbReference>
<feature type="transmembrane region" description="Helical" evidence="7">
    <location>
        <begin position="407"/>
        <end position="426"/>
    </location>
</feature>
<dbReference type="Pfam" id="PF01490">
    <property type="entry name" value="Aa_trans"/>
    <property type="match status" value="2"/>
</dbReference>
<evidence type="ECO:0000256" key="7">
    <source>
        <dbReference type="SAM" id="Phobius"/>
    </source>
</evidence>
<feature type="transmembrane region" description="Helical" evidence="7">
    <location>
        <begin position="323"/>
        <end position="347"/>
    </location>
</feature>
<evidence type="ECO:0000256" key="3">
    <source>
        <dbReference type="ARBA" id="ARBA00022970"/>
    </source>
</evidence>
<gene>
    <name evidence="9" type="ORF">LSAT_V11C400206600</name>
</gene>
<evidence type="ECO:0000256" key="1">
    <source>
        <dbReference type="ARBA" id="ARBA00004370"/>
    </source>
</evidence>
<keyword evidence="3" id="KW-0029">Amino-acid transport</keyword>
<evidence type="ECO:0000256" key="2">
    <source>
        <dbReference type="ARBA" id="ARBA00022692"/>
    </source>
</evidence>
<protein>
    <recommendedName>
        <fullName evidence="8">Amino acid transporter transmembrane domain-containing protein</fullName>
    </recommendedName>
</protein>
<dbReference type="PANTHER" id="PTHR46774:SF3">
    <property type="entry name" value="CHROMATIN MODIFICATION-RELATED PROTEIN EAF1 A-RELATED"/>
    <property type="match status" value="1"/>
</dbReference>
<feature type="region of interest" description="Disordered" evidence="6">
    <location>
        <begin position="1"/>
        <end position="57"/>
    </location>
</feature>
<reference evidence="9 10" key="1">
    <citation type="journal article" date="2017" name="Nat. Commun.">
        <title>Genome assembly with in vitro proximity ligation data and whole-genome triplication in lettuce.</title>
        <authorList>
            <person name="Reyes-Chin-Wo S."/>
            <person name="Wang Z."/>
            <person name="Yang X."/>
            <person name="Kozik A."/>
            <person name="Arikit S."/>
            <person name="Song C."/>
            <person name="Xia L."/>
            <person name="Froenicke L."/>
            <person name="Lavelle D.O."/>
            <person name="Truco M.J."/>
            <person name="Xia R."/>
            <person name="Zhu S."/>
            <person name="Xu C."/>
            <person name="Xu H."/>
            <person name="Xu X."/>
            <person name="Cox K."/>
            <person name="Korf I."/>
            <person name="Meyers B.C."/>
            <person name="Michelmore R.W."/>
        </authorList>
    </citation>
    <scope>NUCLEOTIDE SEQUENCE [LARGE SCALE GENOMIC DNA]</scope>
    <source>
        <strain evidence="10">cv. Salinas</strain>
        <tissue evidence="9">Seedlings</tissue>
    </source>
</reference>
<evidence type="ECO:0000313" key="10">
    <source>
        <dbReference type="Proteomes" id="UP000235145"/>
    </source>
</evidence>
<feature type="transmembrane region" description="Helical" evidence="7">
    <location>
        <begin position="246"/>
        <end position="263"/>
    </location>
</feature>
<dbReference type="InterPro" id="IPR044798">
    <property type="entry name" value="EAF1A/B"/>
</dbReference>
<evidence type="ECO:0000313" key="9">
    <source>
        <dbReference type="EMBL" id="KAJ0208609.1"/>
    </source>
</evidence>
<dbReference type="InterPro" id="IPR013057">
    <property type="entry name" value="AA_transpt_TM"/>
</dbReference>
<evidence type="ECO:0000256" key="5">
    <source>
        <dbReference type="ARBA" id="ARBA00023136"/>
    </source>
</evidence>